<gene>
    <name evidence="1" type="ORF">ERS852491_03960</name>
</gene>
<evidence type="ECO:0000313" key="2">
    <source>
        <dbReference type="Proteomes" id="UP000095544"/>
    </source>
</evidence>
<dbReference type="RefSeq" id="WP_055154752.1">
    <property type="nucleotide sequence ID" value="NZ_CYZU01000048.1"/>
</dbReference>
<dbReference type="OrthoDB" id="2067695at2"/>
<dbReference type="STRING" id="39482.ERS852491_03960"/>
<proteinExistence type="predicted"/>
<accession>A0A174JLS8</accession>
<dbReference type="AlphaFoldDB" id="A0A174JLS8"/>
<evidence type="ECO:0000313" key="1">
    <source>
        <dbReference type="EMBL" id="CUO99541.1"/>
    </source>
</evidence>
<sequence>MAIQAMSVTETKITDEVQILKRPGFEAIPITLDSTAFTDGVCRAGAPIGAGGVIKNDKNCIGILKEDVLQSRPQGTILKKAYVRNDVITSHYGTAIADTAKAALPMIVFE</sequence>
<organism evidence="1 2">
    <name type="scientific">Faecalicatena contorta</name>
    <dbReference type="NCBI Taxonomy" id="39482"/>
    <lineage>
        <taxon>Bacteria</taxon>
        <taxon>Bacillati</taxon>
        <taxon>Bacillota</taxon>
        <taxon>Clostridia</taxon>
        <taxon>Lachnospirales</taxon>
        <taxon>Lachnospiraceae</taxon>
        <taxon>Faecalicatena</taxon>
    </lineage>
</organism>
<reference evidence="1 2" key="1">
    <citation type="submission" date="2015-09" db="EMBL/GenBank/DDBJ databases">
        <authorList>
            <consortium name="Pathogen Informatics"/>
        </authorList>
    </citation>
    <scope>NUCLEOTIDE SEQUENCE [LARGE SCALE GENOMIC DNA]</scope>
    <source>
        <strain evidence="1 2">2789STDY5834876</strain>
    </source>
</reference>
<protein>
    <submittedName>
        <fullName evidence="1">Uncharacterized protein</fullName>
    </submittedName>
</protein>
<name>A0A174JLS8_9FIRM</name>
<dbReference type="Proteomes" id="UP000095544">
    <property type="component" value="Unassembled WGS sequence"/>
</dbReference>
<dbReference type="EMBL" id="CYZU01000048">
    <property type="protein sequence ID" value="CUO99541.1"/>
    <property type="molecule type" value="Genomic_DNA"/>
</dbReference>